<name>A0A7U9L2P3_9ACTN</name>
<evidence type="ECO:0000313" key="3">
    <source>
        <dbReference type="Proteomes" id="UP000287830"/>
    </source>
</evidence>
<proteinExistence type="predicted"/>
<gene>
    <name evidence="2" type="ORF">OEIGOIKO_07798</name>
</gene>
<evidence type="ECO:0000313" key="2">
    <source>
        <dbReference type="EMBL" id="GCD39941.1"/>
    </source>
</evidence>
<comment type="caution">
    <text evidence="2">The sequence shown here is derived from an EMBL/GenBank/DDBJ whole genome shotgun (WGS) entry which is preliminary data.</text>
</comment>
<feature type="region of interest" description="Disordered" evidence="1">
    <location>
        <begin position="170"/>
        <end position="322"/>
    </location>
</feature>
<feature type="region of interest" description="Disordered" evidence="1">
    <location>
        <begin position="334"/>
        <end position="376"/>
    </location>
</feature>
<feature type="region of interest" description="Disordered" evidence="1">
    <location>
        <begin position="748"/>
        <end position="768"/>
    </location>
</feature>
<evidence type="ECO:0000256" key="1">
    <source>
        <dbReference type="SAM" id="MobiDB-lite"/>
    </source>
</evidence>
<protein>
    <submittedName>
        <fullName evidence="2">Uncharacterized protein</fullName>
    </submittedName>
</protein>
<organism evidence="2 3">
    <name type="scientific">Streptomyces chrestomyceticus JCM 4735</name>
    <dbReference type="NCBI Taxonomy" id="1306181"/>
    <lineage>
        <taxon>Bacteria</taxon>
        <taxon>Bacillati</taxon>
        <taxon>Actinomycetota</taxon>
        <taxon>Actinomycetes</taxon>
        <taxon>Kitasatosporales</taxon>
        <taxon>Streptomycetaceae</taxon>
        <taxon>Streptomyces</taxon>
    </lineage>
</organism>
<accession>A0A7U9L2P3</accession>
<dbReference type="EMBL" id="BHZC01000001">
    <property type="protein sequence ID" value="GCD39941.1"/>
    <property type="molecule type" value="Genomic_DNA"/>
</dbReference>
<feature type="region of interest" description="Disordered" evidence="1">
    <location>
        <begin position="497"/>
        <end position="519"/>
    </location>
</feature>
<sequence length="985" mass="102550">MRLDYGVRWQGRYHDLAEGERTETGLERGNRVGRFQSALRRPSGERALPPFALPSHADTVPAVPVHGEDRGARRTGGGVRVGVQEGVGRAVTGQSRCLRERGQGREEQHEAGLRAGLPEGVEQGYRADGLGRDRLRHHVGREQLGQAAGRHTGRVHDAVQAAEPAEHLAQYVPGPRGVGDVGAAGEEFAGQPGQFGLGGADRGRVASEQDDPGVVPAQQVSREQPPDAARTAGDQVPPALPQGRRTGGGRRSQGLEAAHPAPSGPQAHRAGGSGPGEFPQEGAGLRPVGMTGCRPIGVHHPHGHGLSQFGAQRARRAHRERRPGVKVLAAGDLQGAPGDQAQFDGAGRGRERAGQPGKVAQRRAGRVRRRAVPGADDAQRQVRVPLGRLDELGVLVSGARVERDGPAAVPVVAVPWGAGVRHDGGQRRAAVGQFAIQGVGGRAAVVEQHPPVSGDVRTGAGGCRFRFQVALPGDSVPRAGSGRPVRRGGRWWTVAGGREGVRRGGHPGAGRRPQRGRFEVGPRFPGAGERREQHFAVVAFLQRVPHDGHAPVQALGAGQGGQRGAGPHFEQDAGVVVAQAGQAQVEADGVPQVVDPVLGVGEVRVGGAGEVGDQRHAGRRQGDAPHHVAEGAEHRLDEGGVRGGGQRQDVAGDAVRGQAAAGRLDAGCGPGQDACVGPVDHRQADAVAERGLEAESAGADHQHGAVVDAGEQFSPAADEGERVRQGQDTREVGGGVLAETVARQYGRCHSEGDEQPGEGDFGDEDGGHRDARVRVGVRCGVLAGAGRPPRAQAPGRLPVGQQTQACVHGLPEDGFVAVEFTAHARVLRAAAREDEGHLARAPFAGPRRRVRTEGGFGEGVGAVAQDHGAAACEAASADGQRTGVVGEFVVAQAAQRTGVPGGHLVESPFVARRPGQQLPRPGRCGRRGRWRFLEDDVRVRAADPEGADGGAARDGGERPVLARLGGYERAAREVDVGVRAERPVR</sequence>
<dbReference type="Proteomes" id="UP000287830">
    <property type="component" value="Unassembled WGS sequence"/>
</dbReference>
<dbReference type="AlphaFoldDB" id="A0A7U9L2P3"/>
<reference evidence="2 3" key="1">
    <citation type="submission" date="2018-11" db="EMBL/GenBank/DDBJ databases">
        <title>Whole genome sequence of Streptomyces chrestomyceticus NBRC 13444(T).</title>
        <authorList>
            <person name="Komaki H."/>
            <person name="Tamura T."/>
        </authorList>
    </citation>
    <scope>NUCLEOTIDE SEQUENCE [LARGE SCALE GENOMIC DNA]</scope>
    <source>
        <strain evidence="2 3">NBRC 13444</strain>
    </source>
</reference>
<feature type="compositionally biased region" description="Acidic residues" evidence="1">
    <location>
        <begin position="753"/>
        <end position="764"/>
    </location>
</feature>
<feature type="compositionally biased region" description="Basic residues" evidence="1">
    <location>
        <begin position="360"/>
        <end position="371"/>
    </location>
</feature>